<dbReference type="InterPro" id="IPR036388">
    <property type="entry name" value="WH-like_DNA-bd_sf"/>
</dbReference>
<evidence type="ECO:0000256" key="1">
    <source>
        <dbReference type="ARBA" id="ARBA00009437"/>
    </source>
</evidence>
<organism evidence="6 7">
    <name type="scientific">Gilvimarinus algae</name>
    <dbReference type="NCBI Taxonomy" id="3058037"/>
    <lineage>
        <taxon>Bacteria</taxon>
        <taxon>Pseudomonadati</taxon>
        <taxon>Pseudomonadota</taxon>
        <taxon>Gammaproteobacteria</taxon>
        <taxon>Cellvibrionales</taxon>
        <taxon>Cellvibrionaceae</taxon>
        <taxon>Gilvimarinus</taxon>
    </lineage>
</organism>
<protein>
    <submittedName>
        <fullName evidence="6">HTH-type transcriptional activator IlvY</fullName>
    </submittedName>
</protein>
<dbReference type="InterPro" id="IPR036390">
    <property type="entry name" value="WH_DNA-bd_sf"/>
</dbReference>
<dbReference type="PANTHER" id="PTHR30126:SF81">
    <property type="entry name" value="HTH-TYPE TRANSCRIPTIONAL REGULATOR ILVY"/>
    <property type="match status" value="1"/>
</dbReference>
<name>A0ABT8TA36_9GAMM</name>
<keyword evidence="7" id="KW-1185">Reference proteome</keyword>
<evidence type="ECO:0000313" key="7">
    <source>
        <dbReference type="Proteomes" id="UP001168380"/>
    </source>
</evidence>
<comment type="similarity">
    <text evidence="1">Belongs to the LysR transcriptional regulatory family.</text>
</comment>
<keyword evidence="4" id="KW-0804">Transcription</keyword>
<keyword evidence="3" id="KW-0238">DNA-binding</keyword>
<sequence>MDIHKLRLFTALAETSHFGRAAATCHVSPSTISRNLKQLEEELGARLMERDNRSVALTDQGHQFLQFARETLQQWETFQESLWAGADQLKGQLSIYCSVTASYSFLYDILTEFRALHPGINIKLHTGDPAQAIERITGGFEDIAIAAKPEKLPAGLDFKPIARSPLVFICAANSRNTPEQERLWKHRPMIISEEGLARERFNQWCQQERISPNIYAEVKGNEAIVSMVSLGFGVGLVPLIVLENSPLKEQVRVIEGQPDLGPFETGICVLERRLKSPIVSALWQQIADKAP</sequence>
<dbReference type="EMBL" id="JAULRT010000031">
    <property type="protein sequence ID" value="MDO3380811.1"/>
    <property type="molecule type" value="Genomic_DNA"/>
</dbReference>
<dbReference type="NCBIfam" id="NF008722">
    <property type="entry name" value="PRK11716.1"/>
    <property type="match status" value="1"/>
</dbReference>
<dbReference type="Proteomes" id="UP001168380">
    <property type="component" value="Unassembled WGS sequence"/>
</dbReference>
<dbReference type="PROSITE" id="PS50931">
    <property type="entry name" value="HTH_LYSR"/>
    <property type="match status" value="1"/>
</dbReference>
<accession>A0ABT8TA36</accession>
<dbReference type="Pfam" id="PF00126">
    <property type="entry name" value="HTH_1"/>
    <property type="match status" value="1"/>
</dbReference>
<dbReference type="Gene3D" id="3.40.190.10">
    <property type="entry name" value="Periplasmic binding protein-like II"/>
    <property type="match status" value="2"/>
</dbReference>
<evidence type="ECO:0000256" key="2">
    <source>
        <dbReference type="ARBA" id="ARBA00023015"/>
    </source>
</evidence>
<dbReference type="Gene3D" id="1.10.10.10">
    <property type="entry name" value="Winged helix-like DNA-binding domain superfamily/Winged helix DNA-binding domain"/>
    <property type="match status" value="1"/>
</dbReference>
<reference evidence="6" key="1">
    <citation type="submission" date="2023-07" db="EMBL/GenBank/DDBJ databases">
        <title>Gilvimarinus algae sp. nov., isolated from the surface of Kelp.</title>
        <authorList>
            <person name="Sun Y.Y."/>
            <person name="Gong Y."/>
            <person name="Du Z.J."/>
        </authorList>
    </citation>
    <scope>NUCLEOTIDE SEQUENCE</scope>
    <source>
        <strain evidence="6">SDUM040014</strain>
    </source>
</reference>
<dbReference type="Pfam" id="PF03466">
    <property type="entry name" value="LysR_substrate"/>
    <property type="match status" value="1"/>
</dbReference>
<dbReference type="CDD" id="cd08430">
    <property type="entry name" value="PBP2_IlvY"/>
    <property type="match status" value="1"/>
</dbReference>
<dbReference type="SUPFAM" id="SSF46785">
    <property type="entry name" value="Winged helix' DNA-binding domain"/>
    <property type="match status" value="1"/>
</dbReference>
<feature type="domain" description="HTH lysR-type" evidence="5">
    <location>
        <begin position="1"/>
        <end position="58"/>
    </location>
</feature>
<dbReference type="PANTHER" id="PTHR30126">
    <property type="entry name" value="HTH-TYPE TRANSCRIPTIONAL REGULATOR"/>
    <property type="match status" value="1"/>
</dbReference>
<evidence type="ECO:0000313" key="6">
    <source>
        <dbReference type="EMBL" id="MDO3380811.1"/>
    </source>
</evidence>
<evidence type="ECO:0000259" key="5">
    <source>
        <dbReference type="PROSITE" id="PS50931"/>
    </source>
</evidence>
<keyword evidence="2" id="KW-0805">Transcription regulation</keyword>
<dbReference type="InterPro" id="IPR005119">
    <property type="entry name" value="LysR_subst-bd"/>
</dbReference>
<dbReference type="RefSeq" id="WP_302710931.1">
    <property type="nucleotide sequence ID" value="NZ_JAULRT010000031.1"/>
</dbReference>
<dbReference type="InterPro" id="IPR037404">
    <property type="entry name" value="IlvY_PBP2"/>
</dbReference>
<evidence type="ECO:0000256" key="4">
    <source>
        <dbReference type="ARBA" id="ARBA00023163"/>
    </source>
</evidence>
<comment type="caution">
    <text evidence="6">The sequence shown here is derived from an EMBL/GenBank/DDBJ whole genome shotgun (WGS) entry which is preliminary data.</text>
</comment>
<proteinExistence type="inferred from homology"/>
<dbReference type="SUPFAM" id="SSF53850">
    <property type="entry name" value="Periplasmic binding protein-like II"/>
    <property type="match status" value="1"/>
</dbReference>
<evidence type="ECO:0000256" key="3">
    <source>
        <dbReference type="ARBA" id="ARBA00023125"/>
    </source>
</evidence>
<dbReference type="InterPro" id="IPR000847">
    <property type="entry name" value="LysR_HTH_N"/>
</dbReference>
<gene>
    <name evidence="6" type="primary">ilvY</name>
    <name evidence="6" type="ORF">QWI16_01415</name>
</gene>